<evidence type="ECO:0000313" key="3">
    <source>
        <dbReference type="EMBL" id="KAK1739483.1"/>
    </source>
</evidence>
<dbReference type="InterPro" id="IPR050988">
    <property type="entry name" value="Mannitol_DH/Oxidoreductase"/>
</dbReference>
<dbReference type="Gene3D" id="3.40.50.720">
    <property type="entry name" value="NAD(P)-binding Rossmann-like Domain"/>
    <property type="match status" value="1"/>
</dbReference>
<dbReference type="Pfam" id="PF01232">
    <property type="entry name" value="Mannitol_dh"/>
    <property type="match status" value="1"/>
</dbReference>
<dbReference type="InterPro" id="IPR013328">
    <property type="entry name" value="6PGD_dom2"/>
</dbReference>
<dbReference type="EMBL" id="JATAAI010000018">
    <property type="protein sequence ID" value="KAK1739483.1"/>
    <property type="molecule type" value="Genomic_DNA"/>
</dbReference>
<feature type="domain" description="Mannitol dehydrogenase N-terminal" evidence="2">
    <location>
        <begin position="123"/>
        <end position="223"/>
    </location>
</feature>
<organism evidence="3 4">
    <name type="scientific">Skeletonema marinoi</name>
    <dbReference type="NCBI Taxonomy" id="267567"/>
    <lineage>
        <taxon>Eukaryota</taxon>
        <taxon>Sar</taxon>
        <taxon>Stramenopiles</taxon>
        <taxon>Ochrophyta</taxon>
        <taxon>Bacillariophyta</taxon>
        <taxon>Coscinodiscophyceae</taxon>
        <taxon>Thalassiosirophycidae</taxon>
        <taxon>Thalassiosirales</taxon>
        <taxon>Skeletonemataceae</taxon>
        <taxon>Skeletonema</taxon>
        <taxon>Skeletonema marinoi-dohrnii complex</taxon>
    </lineage>
</organism>
<dbReference type="InterPro" id="IPR032466">
    <property type="entry name" value="Metal_Hydrolase"/>
</dbReference>
<dbReference type="SUPFAM" id="SSF51556">
    <property type="entry name" value="Metallo-dependent hydrolases"/>
    <property type="match status" value="1"/>
</dbReference>
<keyword evidence="4" id="KW-1185">Reference proteome</keyword>
<dbReference type="EC" id="1.1.1.-" evidence="3"/>
<dbReference type="Proteomes" id="UP001224775">
    <property type="component" value="Unassembled WGS sequence"/>
</dbReference>
<evidence type="ECO:0000313" key="4">
    <source>
        <dbReference type="Proteomes" id="UP001224775"/>
    </source>
</evidence>
<accession>A0AAD9DBB2</accession>
<dbReference type="PANTHER" id="PTHR43362">
    <property type="entry name" value="MANNITOL DEHYDROGENASE DSF1-RELATED"/>
    <property type="match status" value="1"/>
</dbReference>
<name>A0AAD9DBB2_9STRA</name>
<comment type="caution">
    <text evidence="3">The sequence shown here is derived from an EMBL/GenBank/DDBJ whole genome shotgun (WGS) entry which is preliminary data.</text>
</comment>
<proteinExistence type="predicted"/>
<evidence type="ECO:0000256" key="1">
    <source>
        <dbReference type="ARBA" id="ARBA00023002"/>
    </source>
</evidence>
<dbReference type="GO" id="GO:0016616">
    <property type="term" value="F:oxidoreductase activity, acting on the CH-OH group of donors, NAD or NADP as acceptor"/>
    <property type="evidence" value="ECO:0007669"/>
    <property type="project" value="TreeGrafter"/>
</dbReference>
<dbReference type="Gene3D" id="1.10.1040.10">
    <property type="entry name" value="N-(1-d-carboxylethyl)-l-norvaline Dehydrogenase, domain 2"/>
    <property type="match status" value="1"/>
</dbReference>
<keyword evidence="1 3" id="KW-0560">Oxidoreductase</keyword>
<reference evidence="3" key="1">
    <citation type="submission" date="2023-06" db="EMBL/GenBank/DDBJ databases">
        <title>Survivors Of The Sea: Transcriptome response of Skeletonema marinoi to long-term dormancy.</title>
        <authorList>
            <person name="Pinder M.I.M."/>
            <person name="Kourtchenko O."/>
            <person name="Robertson E.K."/>
            <person name="Larsson T."/>
            <person name="Maumus F."/>
            <person name="Osuna-Cruz C.M."/>
            <person name="Vancaester E."/>
            <person name="Stenow R."/>
            <person name="Vandepoele K."/>
            <person name="Ploug H."/>
            <person name="Bruchert V."/>
            <person name="Godhe A."/>
            <person name="Topel M."/>
        </authorList>
    </citation>
    <scope>NUCLEOTIDE SEQUENCE</scope>
    <source>
        <strain evidence="3">R05AC</strain>
    </source>
</reference>
<dbReference type="InterPro" id="IPR013131">
    <property type="entry name" value="Mannitol_DH_N"/>
</dbReference>
<sequence length="1085" mass="119504">MSAADITISKSAGATGQEINAICIGSGRFLRSVLVPLLSSHAKPCVFQTRGRTFLDSFKDNGNVDNNTPKLLAYPVDTVEFDGTTTTSDIEIYAAGTLGTADGRSQLMDNLVSQINSLTVIGVGVTEAGLQNATNQCMLDLTELLFKVYARMSAATDILQCPNSNNGKICIINTDNVPNNGDVIRDHVMQNGRDIHSDDEGFIDFLQSKVAFLNTMVDRITSSRPNSNGLVPLCEPLPMKALVICDPGRDLPSWMSNDETQSKFGVKIRHNSKELECDIALKLRVANGTHTAVAHVMALSSLVNTEALCDVSSPTSPSANVLAYVDSLYQSQILPAAVSDGISAEETKATWADWRQRLLHPKFGLSTFFITQNGAAKCGIRLGPTIKGLINASAETNGRENPLSVSMAFAVAAILRFLTPSSNTAFKQPENQNGIYTGWLDTLSDDAAGSSEDTVSYADGLRYNLREGWYEFRCSMKLISNGVQREMTLPEALSKFKEPRQPSTYHDIVKNYLLHPLGGNLQSLLDCADDDEALFKSTTLDAFVSAVSVLYARMVSGDNMIQLLVEMLQGDHAYTSGLETSCQFIAEVPLHVQDSVTPLHYSVSPIPTDSSLMNRKVKAADIHSVVWSEVRGQEVIDLHTHLLPPSHGALCLWGIDEMLTYHYLVSEYFMTAPAGITPEGFFAMNKNHQADLIWESLFIQRSPISEATRGVLTTLQALGLQSDVDNRDLDAIRKFYDGFREEGLKGVEKFVGEVYRIAGVRYALMTNIPFDSNEAQHWRPMKKEYPETFKSALRVDPLLAGDRKTVENALRASGYSTSLEDARKYLRDWCDTMKPEYLMASTPHDFSLPPSEGGGTLSGVTKKGVNESSLQSPFAFADLTGNDCNDCEATDNLPSIINETSDFLTEVLMPVCEERDLPLALKIGAHRSVNPALLSAGDGLVAFADTNSLARLCGRFPKVRFLATFLSRNNQQEACVLASKFRNLHIYGCWWFCNNPSIIKEITQMRVEMLGTAFTAQHSDARVVDQLIYKWSHSRAVIAKVLVTEYEKAVASGWRPTRKEIRRDVGRLFGGSFSEFMTKSLRMTF</sequence>
<dbReference type="Gene3D" id="3.20.20.140">
    <property type="entry name" value="Metal-dependent hydrolases"/>
    <property type="match status" value="1"/>
</dbReference>
<dbReference type="PANTHER" id="PTHR43362:SF1">
    <property type="entry name" value="MANNITOL DEHYDROGENASE 2-RELATED"/>
    <property type="match status" value="1"/>
</dbReference>
<dbReference type="InterPro" id="IPR036291">
    <property type="entry name" value="NAD(P)-bd_dom_sf"/>
</dbReference>
<dbReference type="SUPFAM" id="SSF51735">
    <property type="entry name" value="NAD(P)-binding Rossmann-fold domains"/>
    <property type="match status" value="1"/>
</dbReference>
<dbReference type="AlphaFoldDB" id="A0AAD9DBB2"/>
<protein>
    <submittedName>
        <fullName evidence="3">Mannitol dehydrogenase-related protein</fullName>
        <ecNumber evidence="3">1.1.1.-</ecNumber>
    </submittedName>
</protein>
<dbReference type="Gene3D" id="1.10.2020.10">
    <property type="entry name" value="uronate isomerase, domain 2, chain A"/>
    <property type="match status" value="1"/>
</dbReference>
<gene>
    <name evidence="3" type="ORF">QTG54_010026</name>
</gene>
<evidence type="ECO:0000259" key="2">
    <source>
        <dbReference type="Pfam" id="PF01232"/>
    </source>
</evidence>